<keyword evidence="3" id="KW-1185">Reference proteome</keyword>
<organism evidence="2 3">
    <name type="scientific">Fibrisoma montanum</name>
    <dbReference type="NCBI Taxonomy" id="2305895"/>
    <lineage>
        <taxon>Bacteria</taxon>
        <taxon>Pseudomonadati</taxon>
        <taxon>Bacteroidota</taxon>
        <taxon>Cytophagia</taxon>
        <taxon>Cytophagales</taxon>
        <taxon>Spirosomataceae</taxon>
        <taxon>Fibrisoma</taxon>
    </lineage>
</organism>
<comment type="caution">
    <text evidence="2">The sequence shown here is derived from an EMBL/GenBank/DDBJ whole genome shotgun (WGS) entry which is preliminary data.</text>
</comment>
<feature type="transmembrane region" description="Helical" evidence="1">
    <location>
        <begin position="12"/>
        <end position="32"/>
    </location>
</feature>
<evidence type="ECO:0000313" key="3">
    <source>
        <dbReference type="Proteomes" id="UP000283523"/>
    </source>
</evidence>
<sequence length="127" mass="13011">MGNRDSLSNGQRLVTAGLGGVLAGLGVAYVVAPELIEQLYGVDVAEQGNYSLHYAIGVRDVCYGLVLLALTGTQQRRALVLVVGLGLLLPLGDACIVVFGQGAALVRALPHLAGVVTLGGVAAYLKK</sequence>
<keyword evidence="1" id="KW-0472">Membrane</keyword>
<keyword evidence="1" id="KW-0812">Transmembrane</keyword>
<dbReference type="AlphaFoldDB" id="A0A418MFS4"/>
<dbReference type="Proteomes" id="UP000283523">
    <property type="component" value="Unassembled WGS sequence"/>
</dbReference>
<feature type="transmembrane region" description="Helical" evidence="1">
    <location>
        <begin position="78"/>
        <end position="99"/>
    </location>
</feature>
<dbReference type="EMBL" id="QXED01000002">
    <property type="protein sequence ID" value="RIV25573.1"/>
    <property type="molecule type" value="Genomic_DNA"/>
</dbReference>
<dbReference type="RefSeq" id="WP_119667454.1">
    <property type="nucleotide sequence ID" value="NZ_QXED01000002.1"/>
</dbReference>
<name>A0A418MFS4_9BACT</name>
<evidence type="ECO:0000256" key="1">
    <source>
        <dbReference type="SAM" id="Phobius"/>
    </source>
</evidence>
<protein>
    <submittedName>
        <fullName evidence="2">DUF4267 domain-containing protein</fullName>
    </submittedName>
</protein>
<reference evidence="2 3" key="1">
    <citation type="submission" date="2018-08" db="EMBL/GenBank/DDBJ databases">
        <title>Fibrisoma montanum sp. nov., isolated from Danxia mountain soil.</title>
        <authorList>
            <person name="Huang Y."/>
        </authorList>
    </citation>
    <scope>NUCLEOTIDE SEQUENCE [LARGE SCALE GENOMIC DNA]</scope>
    <source>
        <strain evidence="2 3">HYT19</strain>
    </source>
</reference>
<dbReference type="InterPro" id="IPR025363">
    <property type="entry name" value="DUF4267"/>
</dbReference>
<proteinExistence type="predicted"/>
<feature type="transmembrane region" description="Helical" evidence="1">
    <location>
        <begin position="105"/>
        <end position="125"/>
    </location>
</feature>
<keyword evidence="1" id="KW-1133">Transmembrane helix</keyword>
<gene>
    <name evidence="2" type="ORF">DYU11_09785</name>
</gene>
<evidence type="ECO:0000313" key="2">
    <source>
        <dbReference type="EMBL" id="RIV25573.1"/>
    </source>
</evidence>
<feature type="transmembrane region" description="Helical" evidence="1">
    <location>
        <begin position="52"/>
        <end position="71"/>
    </location>
</feature>
<accession>A0A418MFS4</accession>
<dbReference type="Pfam" id="PF14087">
    <property type="entry name" value="DUF4267"/>
    <property type="match status" value="1"/>
</dbReference>